<gene>
    <name evidence="7" type="ORF">HGG79_02945</name>
</gene>
<dbReference type="InterPro" id="IPR036138">
    <property type="entry name" value="PBP_dimer_sf"/>
</dbReference>
<feature type="domain" description="Penicillin-binding protein dimerisation" evidence="5">
    <location>
        <begin position="159"/>
        <end position="327"/>
    </location>
</feature>
<comment type="caution">
    <text evidence="7">The sequence shown here is derived from an EMBL/GenBank/DDBJ whole genome shotgun (WGS) entry which is preliminary data.</text>
</comment>
<reference evidence="7 8" key="1">
    <citation type="submission" date="2020-04" db="EMBL/GenBank/DDBJ databases">
        <title>Genomic insights into acetone-butanol-ethanol (ABE) fermentation by sequencing solventogenic clostridia strains.</title>
        <authorList>
            <person name="Brown S."/>
        </authorList>
    </citation>
    <scope>NUCLEOTIDE SEQUENCE [LARGE SCALE GENOMIC DNA]</scope>
    <source>
        <strain evidence="7 8">DJ011</strain>
    </source>
</reference>
<dbReference type="SUPFAM" id="SSF56601">
    <property type="entry name" value="beta-lactamase/transpeptidase-like"/>
    <property type="match status" value="1"/>
</dbReference>
<dbReference type="InterPro" id="IPR050515">
    <property type="entry name" value="Beta-lactam/transpept"/>
</dbReference>
<comment type="similarity">
    <text evidence="2">Belongs to the transpeptidase family.</text>
</comment>
<comment type="subcellular location">
    <subcellularLocation>
        <location evidence="1">Membrane</location>
    </subcellularLocation>
</comment>
<dbReference type="InterPro" id="IPR005311">
    <property type="entry name" value="PBP_dimer"/>
</dbReference>
<evidence type="ECO:0000259" key="5">
    <source>
        <dbReference type="Pfam" id="PF03717"/>
    </source>
</evidence>
<organism evidence="7 8">
    <name type="scientific">Clostridium tetanomorphum</name>
    <dbReference type="NCBI Taxonomy" id="1553"/>
    <lineage>
        <taxon>Bacteria</taxon>
        <taxon>Bacillati</taxon>
        <taxon>Bacillota</taxon>
        <taxon>Clostridia</taxon>
        <taxon>Eubacteriales</taxon>
        <taxon>Clostridiaceae</taxon>
        <taxon>Clostridium</taxon>
    </lineage>
</organism>
<dbReference type="Gene3D" id="3.40.710.10">
    <property type="entry name" value="DD-peptidase/beta-lactamase superfamily"/>
    <property type="match status" value="1"/>
</dbReference>
<evidence type="ECO:0000313" key="8">
    <source>
        <dbReference type="Proteomes" id="UP000563151"/>
    </source>
</evidence>
<dbReference type="InterPro" id="IPR012338">
    <property type="entry name" value="Beta-lactam/transpept-like"/>
</dbReference>
<evidence type="ECO:0000313" key="7">
    <source>
        <dbReference type="EMBL" id="MBC2396739.1"/>
    </source>
</evidence>
<feature type="domain" description="Penicillin-binding protein transpeptidase" evidence="4">
    <location>
        <begin position="363"/>
        <end position="669"/>
    </location>
</feature>
<protein>
    <submittedName>
        <fullName evidence="7">Penicillin-binding transpeptidase domain-containing protein</fullName>
    </submittedName>
</protein>
<dbReference type="RefSeq" id="WP_035146554.1">
    <property type="nucleotide sequence ID" value="NZ_JAAZWO010000003.1"/>
</dbReference>
<dbReference type="GO" id="GO:0071555">
    <property type="term" value="P:cell wall organization"/>
    <property type="evidence" value="ECO:0007669"/>
    <property type="project" value="TreeGrafter"/>
</dbReference>
<dbReference type="Pfam" id="PF00905">
    <property type="entry name" value="Transpeptidase"/>
    <property type="match status" value="1"/>
</dbReference>
<keyword evidence="3" id="KW-0472">Membrane</keyword>
<dbReference type="Gene3D" id="3.10.450.100">
    <property type="entry name" value="NTF2-like, domain 1"/>
    <property type="match status" value="1"/>
</dbReference>
<accession>A0A923E7Y4</accession>
<dbReference type="AlphaFoldDB" id="A0A923E7Y4"/>
<sequence length="688" mass="76678">MLKANFKKTFTVLIAIMILISVTFSLGGCSFKGKNSLETFNIYKDYWQKKDYKNMYAMLSNEAKAKISEKNFISRYSNIYDGIEANNISINIEDTDKNAEKIPFSLTMTTVAGKINVKDYDAPMIKEKVDGKKVWTVNWSERMIFPQMEAKDKVRVETIKAKRGEIYDRNKYGLAINDIVVTIGIKPVDFNLNKDENIKKLAKILDVKPSVIEDKLKANSNPEYFVPIVNISADKKDIIADAKQIRGIIHKESEGRVYQGGEAIGPLIGYVADITAEELKKFQGQGYSSTSKIGKRGLEQVYESRLRAKDGKFIYISKQKDGRESEKIQIAKTEPKDGENITLSIDTELQKEIYESMNGDKGASTAINPKTGEVLAMVSSPAFDPNLFTTYAPESIKTQWKKDKNIQFDNRFKASYVPGSTFKLFTAIAGLEKGSINPSEAINIQGNKWQPNASWGGYKVTRVADPGKPIDLKNAFIYSDNIYFAQQALKMGKESFIEKAKALGIGEKLPIDYPIAKSQISYDNTIKNDIQLADSGYGQGQVLMSPLHIALMYSAVANKGDMMTPTFQIPGDKTPAKVWKKGVISEGNANILLKDLTEVVENPSGSAHGVKINGVKLAGKTGTAELKKSVEDTTGEEYGWLVAMNTDNPKMVLATVIEDVKSRGGSHHVIPMEKKVLEYYFIQRERNK</sequence>
<feature type="domain" description="NTF2-like N-terminal transpeptidase" evidence="6">
    <location>
        <begin position="38"/>
        <end position="151"/>
    </location>
</feature>
<keyword evidence="8" id="KW-1185">Reference proteome</keyword>
<dbReference type="Gene3D" id="3.90.1310.10">
    <property type="entry name" value="Penicillin-binding protein 2a (Domain 2)"/>
    <property type="match status" value="1"/>
</dbReference>
<dbReference type="GO" id="GO:0005886">
    <property type="term" value="C:plasma membrane"/>
    <property type="evidence" value="ECO:0007669"/>
    <property type="project" value="TreeGrafter"/>
</dbReference>
<evidence type="ECO:0000256" key="1">
    <source>
        <dbReference type="ARBA" id="ARBA00004370"/>
    </source>
</evidence>
<dbReference type="PANTHER" id="PTHR30627">
    <property type="entry name" value="PEPTIDOGLYCAN D,D-TRANSPEPTIDASE"/>
    <property type="match status" value="1"/>
</dbReference>
<dbReference type="PANTHER" id="PTHR30627:SF25">
    <property type="entry name" value="PENICILLIN-BINDING PROTEIN 3"/>
    <property type="match status" value="1"/>
</dbReference>
<dbReference type="Pfam" id="PF05223">
    <property type="entry name" value="MecA_N"/>
    <property type="match status" value="1"/>
</dbReference>
<dbReference type="GO" id="GO:0008658">
    <property type="term" value="F:penicillin binding"/>
    <property type="evidence" value="ECO:0007669"/>
    <property type="project" value="InterPro"/>
</dbReference>
<dbReference type="SUPFAM" id="SSF54427">
    <property type="entry name" value="NTF2-like"/>
    <property type="match status" value="1"/>
</dbReference>
<dbReference type="PROSITE" id="PS51257">
    <property type="entry name" value="PROKAR_LIPOPROTEIN"/>
    <property type="match status" value="1"/>
</dbReference>
<dbReference type="InterPro" id="IPR001460">
    <property type="entry name" value="PCN-bd_Tpept"/>
</dbReference>
<dbReference type="Gene3D" id="3.30.1390.30">
    <property type="entry name" value="Penicillin-binding protein 2a, domain 3"/>
    <property type="match status" value="1"/>
</dbReference>
<dbReference type="InterPro" id="IPR032710">
    <property type="entry name" value="NTF2-like_dom_sf"/>
</dbReference>
<dbReference type="Proteomes" id="UP000563151">
    <property type="component" value="Unassembled WGS sequence"/>
</dbReference>
<proteinExistence type="inferred from homology"/>
<dbReference type="Pfam" id="PF03717">
    <property type="entry name" value="PBP_dimer"/>
    <property type="match status" value="1"/>
</dbReference>
<evidence type="ECO:0000256" key="3">
    <source>
        <dbReference type="ARBA" id="ARBA00023136"/>
    </source>
</evidence>
<evidence type="ECO:0000256" key="2">
    <source>
        <dbReference type="ARBA" id="ARBA00007171"/>
    </source>
</evidence>
<dbReference type="GO" id="GO:0046677">
    <property type="term" value="P:response to antibiotic"/>
    <property type="evidence" value="ECO:0007669"/>
    <property type="project" value="InterPro"/>
</dbReference>
<dbReference type="SUPFAM" id="SSF56519">
    <property type="entry name" value="Penicillin binding protein dimerisation domain"/>
    <property type="match status" value="1"/>
</dbReference>
<evidence type="ECO:0000259" key="4">
    <source>
        <dbReference type="Pfam" id="PF00905"/>
    </source>
</evidence>
<dbReference type="GO" id="GO:0071972">
    <property type="term" value="F:peptidoglycan L,D-transpeptidase activity"/>
    <property type="evidence" value="ECO:0007669"/>
    <property type="project" value="TreeGrafter"/>
</dbReference>
<dbReference type="InterPro" id="IPR007887">
    <property type="entry name" value="MecA_N"/>
</dbReference>
<name>A0A923E7Y4_CLOTT</name>
<dbReference type="EMBL" id="JAAZWO010000003">
    <property type="protein sequence ID" value="MBC2396739.1"/>
    <property type="molecule type" value="Genomic_DNA"/>
</dbReference>
<evidence type="ECO:0000259" key="6">
    <source>
        <dbReference type="Pfam" id="PF05223"/>
    </source>
</evidence>